<sequence length="528" mass="58716">MCRSLAPSPENLEQVITCLRELLELDQMLLETQNTFHLGFFRTVLYFTEMEESNERTTLLENGDCLTSSSTSSITEIRFKVYKRRWYVLFVFTANAYVYNMAWNTWAPIQEPTKLAFGWTDFDILLLSSWAAISLIVTSVPLTWLMDSKGLRVSVLLTAFLSVLGKVFHVIPFHDKEVRTIVINIGQFLIMAGGPVSIGGPPLVSATWFPPGERTTATAIATLAGYFGIAQSFAIGPAMVPNQFVPSNASNSSSSDCPERLTRLADYQLTKYMYFELGLCALVFFCVLLYFPARPPLPPSLTSSTSQRLSTKSSFRNLTRNRPFWLLATLTGLTFGIYFGWLSMLDVFLAKFGVDDITAGWLGCSATLAGVFSGIALARFADYIRHRTKQILAVLLILSTLSQLIFSLSCAGILPSTKPLLYSSIIFGGFVYNGTLPLYFELAMECIYPVGEGIAGGIIITTGNVVLLLFYVAFMMPQSDVRWMNWVTVSGLGVCFLGLLSYRERYSRLQLDILDNIPSQRNLSESVG</sequence>
<keyword evidence="4 5" id="KW-0472">Membrane</keyword>
<evidence type="ECO:0000256" key="2">
    <source>
        <dbReference type="ARBA" id="ARBA00022692"/>
    </source>
</evidence>
<feature type="transmembrane region" description="Helical" evidence="5">
    <location>
        <begin position="86"/>
        <end position="104"/>
    </location>
</feature>
<dbReference type="Pfam" id="PF07690">
    <property type="entry name" value="MFS_1"/>
    <property type="match status" value="1"/>
</dbReference>
<dbReference type="PANTHER" id="PTHR10924:SF27">
    <property type="entry name" value="SOLUTE CARRIER FAMILY 49 MEMBER 4"/>
    <property type="match status" value="1"/>
</dbReference>
<evidence type="ECO:0000313" key="6">
    <source>
        <dbReference type="EMBL" id="RMX52488.1"/>
    </source>
</evidence>
<feature type="transmembrane region" description="Helical" evidence="5">
    <location>
        <begin position="153"/>
        <end position="173"/>
    </location>
</feature>
<dbReference type="GO" id="GO:0022857">
    <property type="term" value="F:transmembrane transporter activity"/>
    <property type="evidence" value="ECO:0007669"/>
    <property type="project" value="InterPro"/>
</dbReference>
<evidence type="ECO:0008006" key="8">
    <source>
        <dbReference type="Google" id="ProtNLM"/>
    </source>
</evidence>
<gene>
    <name evidence="6" type="ORF">pdam_00013789</name>
</gene>
<dbReference type="AlphaFoldDB" id="A0A3M6UGH8"/>
<comment type="subcellular location">
    <subcellularLocation>
        <location evidence="1">Membrane</location>
        <topology evidence="1">Multi-pass membrane protein</topology>
    </subcellularLocation>
</comment>
<evidence type="ECO:0000256" key="5">
    <source>
        <dbReference type="SAM" id="Phobius"/>
    </source>
</evidence>
<dbReference type="PANTHER" id="PTHR10924">
    <property type="entry name" value="MAJOR FACILITATOR SUPERFAMILY PROTEIN-RELATED"/>
    <property type="match status" value="1"/>
</dbReference>
<keyword evidence="2 5" id="KW-0812">Transmembrane</keyword>
<protein>
    <recommendedName>
        <fullName evidence="8">Major facilitator superfamily (MFS) profile domain-containing protein</fullName>
    </recommendedName>
</protein>
<organism evidence="6 7">
    <name type="scientific">Pocillopora damicornis</name>
    <name type="common">Cauliflower coral</name>
    <name type="synonym">Millepora damicornis</name>
    <dbReference type="NCBI Taxonomy" id="46731"/>
    <lineage>
        <taxon>Eukaryota</taxon>
        <taxon>Metazoa</taxon>
        <taxon>Cnidaria</taxon>
        <taxon>Anthozoa</taxon>
        <taxon>Hexacorallia</taxon>
        <taxon>Scleractinia</taxon>
        <taxon>Astrocoeniina</taxon>
        <taxon>Pocilloporidae</taxon>
        <taxon>Pocillopora</taxon>
    </lineage>
</organism>
<feature type="transmembrane region" description="Helical" evidence="5">
    <location>
        <begin position="483"/>
        <end position="502"/>
    </location>
</feature>
<accession>A0A3M6UGH8</accession>
<dbReference type="InterPro" id="IPR049680">
    <property type="entry name" value="FLVCR1-2_SLC49-like"/>
</dbReference>
<dbReference type="OrthoDB" id="5983710at2759"/>
<evidence type="ECO:0000256" key="4">
    <source>
        <dbReference type="ARBA" id="ARBA00023136"/>
    </source>
</evidence>
<comment type="caution">
    <text evidence="6">The sequence shown here is derived from an EMBL/GenBank/DDBJ whole genome shotgun (WGS) entry which is preliminary data.</text>
</comment>
<keyword evidence="3 5" id="KW-1133">Transmembrane helix</keyword>
<evidence type="ECO:0000256" key="3">
    <source>
        <dbReference type="ARBA" id="ARBA00022989"/>
    </source>
</evidence>
<feature type="transmembrane region" description="Helical" evidence="5">
    <location>
        <begin position="216"/>
        <end position="240"/>
    </location>
</feature>
<dbReference type="Gene3D" id="1.20.1250.20">
    <property type="entry name" value="MFS general substrate transporter like domains"/>
    <property type="match status" value="2"/>
</dbReference>
<feature type="transmembrane region" description="Helical" evidence="5">
    <location>
        <begin position="124"/>
        <end position="146"/>
    </location>
</feature>
<dbReference type="Proteomes" id="UP000275408">
    <property type="component" value="Unassembled WGS sequence"/>
</dbReference>
<dbReference type="EMBL" id="RCHS01001624">
    <property type="protein sequence ID" value="RMX52488.1"/>
    <property type="molecule type" value="Genomic_DNA"/>
</dbReference>
<proteinExistence type="predicted"/>
<feature type="transmembrane region" description="Helical" evidence="5">
    <location>
        <begin position="454"/>
        <end position="477"/>
    </location>
</feature>
<feature type="transmembrane region" description="Helical" evidence="5">
    <location>
        <begin position="357"/>
        <end position="380"/>
    </location>
</feature>
<dbReference type="GO" id="GO:0016020">
    <property type="term" value="C:membrane"/>
    <property type="evidence" value="ECO:0007669"/>
    <property type="project" value="UniProtKB-SubCell"/>
</dbReference>
<dbReference type="InterPro" id="IPR036259">
    <property type="entry name" value="MFS_trans_sf"/>
</dbReference>
<feature type="transmembrane region" description="Helical" evidence="5">
    <location>
        <begin position="324"/>
        <end position="345"/>
    </location>
</feature>
<feature type="transmembrane region" description="Helical" evidence="5">
    <location>
        <begin position="185"/>
        <end position="204"/>
    </location>
</feature>
<name>A0A3M6UGH8_POCDA</name>
<evidence type="ECO:0000313" key="7">
    <source>
        <dbReference type="Proteomes" id="UP000275408"/>
    </source>
</evidence>
<feature type="transmembrane region" description="Helical" evidence="5">
    <location>
        <begin position="420"/>
        <end position="442"/>
    </location>
</feature>
<evidence type="ECO:0000256" key="1">
    <source>
        <dbReference type="ARBA" id="ARBA00004141"/>
    </source>
</evidence>
<feature type="transmembrane region" description="Helical" evidence="5">
    <location>
        <begin position="392"/>
        <end position="414"/>
    </location>
</feature>
<keyword evidence="7" id="KW-1185">Reference proteome</keyword>
<reference evidence="6 7" key="1">
    <citation type="journal article" date="2018" name="Sci. Rep.">
        <title>Comparative analysis of the Pocillopora damicornis genome highlights role of immune system in coral evolution.</title>
        <authorList>
            <person name="Cunning R."/>
            <person name="Bay R.A."/>
            <person name="Gillette P."/>
            <person name="Baker A.C."/>
            <person name="Traylor-Knowles N."/>
        </authorList>
    </citation>
    <scope>NUCLEOTIDE SEQUENCE [LARGE SCALE GENOMIC DNA]</scope>
    <source>
        <strain evidence="6">RSMAS</strain>
        <tissue evidence="6">Whole animal</tissue>
    </source>
</reference>
<dbReference type="SUPFAM" id="SSF103473">
    <property type="entry name" value="MFS general substrate transporter"/>
    <property type="match status" value="1"/>
</dbReference>
<feature type="transmembrane region" description="Helical" evidence="5">
    <location>
        <begin position="272"/>
        <end position="291"/>
    </location>
</feature>
<dbReference type="InterPro" id="IPR011701">
    <property type="entry name" value="MFS"/>
</dbReference>